<evidence type="ECO:0000259" key="1">
    <source>
        <dbReference type="SMART" id="SM00867"/>
    </source>
</evidence>
<evidence type="ECO:0000313" key="3">
    <source>
        <dbReference type="Proteomes" id="UP000243887"/>
    </source>
</evidence>
<dbReference type="Gene3D" id="2.40.128.110">
    <property type="entry name" value="Lipid/polyisoprenoid-binding, YceI-like"/>
    <property type="match status" value="1"/>
</dbReference>
<dbReference type="OrthoDB" id="9811006at2"/>
<dbReference type="STRING" id="1150112.SAMN04487893_10532"/>
<evidence type="ECO:0000313" key="2">
    <source>
        <dbReference type="EMBL" id="SFJ28171.1"/>
    </source>
</evidence>
<keyword evidence="3" id="KW-1185">Reference proteome</keyword>
<protein>
    <submittedName>
        <fullName evidence="2">Polyisoprenoid-binding protein YceI</fullName>
    </submittedName>
</protein>
<organism evidence="2 3">
    <name type="scientific">Myroides guanonis</name>
    <dbReference type="NCBI Taxonomy" id="1150112"/>
    <lineage>
        <taxon>Bacteria</taxon>
        <taxon>Pseudomonadati</taxon>
        <taxon>Bacteroidota</taxon>
        <taxon>Flavobacteriia</taxon>
        <taxon>Flavobacteriales</taxon>
        <taxon>Flavobacteriaceae</taxon>
        <taxon>Myroides</taxon>
    </lineage>
</organism>
<feature type="domain" description="Lipid/polyisoprenoid-binding YceI-like" evidence="1">
    <location>
        <begin position="5"/>
        <end position="174"/>
    </location>
</feature>
<dbReference type="PANTHER" id="PTHR34406">
    <property type="entry name" value="PROTEIN YCEI"/>
    <property type="match status" value="1"/>
</dbReference>
<proteinExistence type="predicted"/>
<dbReference type="SMART" id="SM00867">
    <property type="entry name" value="YceI"/>
    <property type="match status" value="1"/>
</dbReference>
<dbReference type="InterPro" id="IPR007372">
    <property type="entry name" value="Lipid/polyisoprenoid-bd_YceI"/>
</dbReference>
<dbReference type="PANTHER" id="PTHR34406:SF1">
    <property type="entry name" value="PROTEIN YCEI"/>
    <property type="match status" value="1"/>
</dbReference>
<gene>
    <name evidence="2" type="ORF">SAMN04487893_10532</name>
</gene>
<accession>A0A1I3Q433</accession>
<dbReference type="AlphaFoldDB" id="A0A1I3Q433"/>
<reference evidence="3" key="1">
    <citation type="submission" date="2016-10" db="EMBL/GenBank/DDBJ databases">
        <authorList>
            <person name="Varghese N."/>
            <person name="Submissions S."/>
        </authorList>
    </citation>
    <scope>NUCLEOTIDE SEQUENCE [LARGE SCALE GENOMIC DNA]</scope>
    <source>
        <strain evidence="3">DSM 26542</strain>
    </source>
</reference>
<dbReference type="RefSeq" id="WP_090678522.1">
    <property type="nucleotide sequence ID" value="NZ_FORU01000005.1"/>
</dbReference>
<dbReference type="EMBL" id="FORU01000005">
    <property type="protein sequence ID" value="SFJ28171.1"/>
    <property type="molecule type" value="Genomic_DNA"/>
</dbReference>
<dbReference type="Proteomes" id="UP000243887">
    <property type="component" value="Unassembled WGS sequence"/>
</dbReference>
<dbReference type="SUPFAM" id="SSF101874">
    <property type="entry name" value="YceI-like"/>
    <property type="match status" value="1"/>
</dbReference>
<name>A0A1I3Q433_9FLAO</name>
<sequence>MEAKIWKLDTTHSNIGFSIKHMMFTNVKGSFEKYDGSLKMNESDFENAQIEFSAEIASISTNNTDRDAHLRSADFFDAEQFPTLKFKSTSIVKKGDHDYDLTGDLTIHGVTKPVLLKAEFSGLMKDPFGNTKIGLNINGKVNRKDWGLNWNAGLEAGGLLVSEDVKFDIETQLV</sequence>
<dbReference type="Pfam" id="PF04264">
    <property type="entry name" value="YceI"/>
    <property type="match status" value="1"/>
</dbReference>
<dbReference type="InterPro" id="IPR036761">
    <property type="entry name" value="TTHA0802/YceI-like_sf"/>
</dbReference>